<keyword evidence="2" id="KW-1185">Reference proteome</keyword>
<dbReference type="RefSeq" id="WP_123914982.1">
    <property type="nucleotide sequence ID" value="NZ_RKRA01000001.1"/>
</dbReference>
<evidence type="ECO:0000313" key="1">
    <source>
        <dbReference type="EMBL" id="RPF26425.1"/>
    </source>
</evidence>
<dbReference type="EMBL" id="RKRA01000001">
    <property type="protein sequence ID" value="RPF26425.1"/>
    <property type="molecule type" value="Genomic_DNA"/>
</dbReference>
<dbReference type="AlphaFoldDB" id="A0A3N4ZZD2"/>
<dbReference type="Proteomes" id="UP000280726">
    <property type="component" value="Unassembled WGS sequence"/>
</dbReference>
<comment type="caution">
    <text evidence="1">The sequence shown here is derived from an EMBL/GenBank/DDBJ whole genome shotgun (WGS) entry which is preliminary data.</text>
</comment>
<gene>
    <name evidence="1" type="ORF">EDD32_0865</name>
</gene>
<evidence type="ECO:0000313" key="2">
    <source>
        <dbReference type="Proteomes" id="UP000280726"/>
    </source>
</evidence>
<reference evidence="1 2" key="1">
    <citation type="submission" date="2018-11" db="EMBL/GenBank/DDBJ databases">
        <title>Sequencing the genomes of 1000 actinobacteria strains.</title>
        <authorList>
            <person name="Klenk H.-P."/>
        </authorList>
    </citation>
    <scope>NUCLEOTIDE SEQUENCE [LARGE SCALE GENOMIC DNA]</scope>
    <source>
        <strain evidence="1 2">DSM 14418</strain>
    </source>
</reference>
<name>A0A3N4ZZD2_9MICO</name>
<sequence>MTFDRTLHKLITQLDELTEEQIETIRTAQTTSRHRLGASYVKAFDSGRRILVTGGHGAEMAAADDAARSARHDLPPDVRMAFRWKVMATAFPESLSEAQYEALTNAWDAATARRPAARSKRPAVA</sequence>
<organism evidence="1 2">
    <name type="scientific">Georgenia muralis</name>
    <dbReference type="NCBI Taxonomy" id="154117"/>
    <lineage>
        <taxon>Bacteria</taxon>
        <taxon>Bacillati</taxon>
        <taxon>Actinomycetota</taxon>
        <taxon>Actinomycetes</taxon>
        <taxon>Micrococcales</taxon>
        <taxon>Bogoriellaceae</taxon>
        <taxon>Georgenia</taxon>
    </lineage>
</organism>
<accession>A0A3N4ZZD2</accession>
<protein>
    <submittedName>
        <fullName evidence="1">Uncharacterized protein</fullName>
    </submittedName>
</protein>
<dbReference type="OrthoDB" id="9931517at2"/>
<proteinExistence type="predicted"/>